<dbReference type="Proteomes" id="UP000676336">
    <property type="component" value="Unassembled WGS sequence"/>
</dbReference>
<accession>A0A8S3AW72</accession>
<gene>
    <name evidence="1" type="ORF">SMN809_LOCUS39517</name>
    <name evidence="2" type="ORF">SMN809_LOCUS45848</name>
</gene>
<evidence type="ECO:0000313" key="1">
    <source>
        <dbReference type="EMBL" id="CAF4611936.1"/>
    </source>
</evidence>
<organism evidence="2 3">
    <name type="scientific">Rotaria magnacalcarata</name>
    <dbReference type="NCBI Taxonomy" id="392030"/>
    <lineage>
        <taxon>Eukaryota</taxon>
        <taxon>Metazoa</taxon>
        <taxon>Spiralia</taxon>
        <taxon>Gnathifera</taxon>
        <taxon>Rotifera</taxon>
        <taxon>Eurotatoria</taxon>
        <taxon>Bdelloidea</taxon>
        <taxon>Philodinida</taxon>
        <taxon>Philodinidae</taxon>
        <taxon>Rotaria</taxon>
    </lineage>
</organism>
<reference evidence="2" key="1">
    <citation type="submission" date="2021-02" db="EMBL/GenBank/DDBJ databases">
        <authorList>
            <person name="Nowell W R."/>
        </authorList>
    </citation>
    <scope>NUCLEOTIDE SEQUENCE</scope>
</reference>
<protein>
    <submittedName>
        <fullName evidence="2">Uncharacterized protein</fullName>
    </submittedName>
</protein>
<feature type="non-terminal residue" evidence="2">
    <location>
        <position position="61"/>
    </location>
</feature>
<comment type="caution">
    <text evidence="2">The sequence shown here is derived from an EMBL/GenBank/DDBJ whole genome shotgun (WGS) entry which is preliminary data.</text>
</comment>
<proteinExistence type="predicted"/>
<dbReference type="EMBL" id="CAJOBI010141129">
    <property type="protein sequence ID" value="CAF4768707.1"/>
    <property type="molecule type" value="Genomic_DNA"/>
</dbReference>
<dbReference type="EMBL" id="CAJOBI010106329">
    <property type="protein sequence ID" value="CAF4611936.1"/>
    <property type="molecule type" value="Genomic_DNA"/>
</dbReference>
<dbReference type="AlphaFoldDB" id="A0A8S3AW72"/>
<evidence type="ECO:0000313" key="3">
    <source>
        <dbReference type="Proteomes" id="UP000676336"/>
    </source>
</evidence>
<evidence type="ECO:0000313" key="2">
    <source>
        <dbReference type="EMBL" id="CAF4768707.1"/>
    </source>
</evidence>
<sequence length="61" mass="7388">MTRFTRLTVRRHDYKRTLTQTWRFHDDGYLCMGETQMCVQVFGELKEKSEVALGPRHFNEH</sequence>
<name>A0A8S3AW72_9BILA</name>